<dbReference type="KEGG" id="cvc:BKX93_21815"/>
<dbReference type="GO" id="GO:0110001">
    <property type="term" value="C:toxin-antitoxin complex"/>
    <property type="evidence" value="ECO:0007669"/>
    <property type="project" value="InterPro"/>
</dbReference>
<gene>
    <name evidence="6" type="ORF">BKX93_21815</name>
</gene>
<evidence type="ECO:0000313" key="6">
    <source>
        <dbReference type="EMBL" id="AOZ52380.1"/>
    </source>
</evidence>
<evidence type="ECO:0000313" key="7">
    <source>
        <dbReference type="Proteomes" id="UP000178776"/>
    </source>
</evidence>
<dbReference type="InterPro" id="IPR051813">
    <property type="entry name" value="HepT_RNase_toxin"/>
</dbReference>
<name>A0A1D9LM48_9NEIS</name>
<dbReference type="STRING" id="1108595.BKX93_21815"/>
<dbReference type="GO" id="GO:0000166">
    <property type="term" value="F:nucleotide binding"/>
    <property type="evidence" value="ECO:0007669"/>
    <property type="project" value="UniProtKB-KW"/>
</dbReference>
<dbReference type="InterPro" id="IPR008201">
    <property type="entry name" value="HepT-like"/>
</dbReference>
<reference evidence="6 7" key="1">
    <citation type="submission" date="2016-10" db="EMBL/GenBank/DDBJ databases">
        <title>Chromobacterium muskegensis sp. nov., an insecticidal bacterium isolated from Sphagnum bogs.</title>
        <authorList>
            <person name="Sparks M.E."/>
            <person name="Blackburn M.B."/>
            <person name="Gundersen-Rindal D.E."/>
            <person name="Mitchell A."/>
            <person name="Farrar R."/>
            <person name="Kuhar D."/>
        </authorList>
    </citation>
    <scope>NUCLEOTIDE SEQUENCE [LARGE SCALE GENOMIC DNA]</scope>
    <source>
        <strain evidence="6 7">21-1</strain>
    </source>
</reference>
<evidence type="ECO:0000256" key="1">
    <source>
        <dbReference type="ARBA" id="ARBA00022553"/>
    </source>
</evidence>
<evidence type="ECO:0008006" key="8">
    <source>
        <dbReference type="Google" id="ProtNLM"/>
    </source>
</evidence>
<dbReference type="RefSeq" id="WP_070981343.1">
    <property type="nucleotide sequence ID" value="NZ_CP017707.1"/>
</dbReference>
<proteinExistence type="predicted"/>
<evidence type="ECO:0000256" key="2">
    <source>
        <dbReference type="ARBA" id="ARBA00022649"/>
    </source>
</evidence>
<dbReference type="PANTHER" id="PTHR34139:SF1">
    <property type="entry name" value="RNASE MJ1380-RELATED"/>
    <property type="match status" value="1"/>
</dbReference>
<evidence type="ECO:0000256" key="4">
    <source>
        <dbReference type="ARBA" id="ARBA00022741"/>
    </source>
</evidence>
<dbReference type="GO" id="GO:0004540">
    <property type="term" value="F:RNA nuclease activity"/>
    <property type="evidence" value="ECO:0007669"/>
    <property type="project" value="InterPro"/>
</dbReference>
<sequence>MPTPAERCQHMLDALQSVLQYTQGANLASYLANGMLQDSCCYQFVILGEAAKDLARLAAPQISQYAPGLVQQLSHANKLRCKLVHDYHQLDQRMIWNTIRGDAPALLQDLAQLRPYL</sequence>
<accession>A0A1D9LM48</accession>
<keyword evidence="1" id="KW-0597">Phosphoprotein</keyword>
<keyword evidence="5" id="KW-0378">Hydrolase</keyword>
<keyword evidence="3" id="KW-0540">Nuclease</keyword>
<dbReference type="Proteomes" id="UP000178776">
    <property type="component" value="Chromosome"/>
</dbReference>
<evidence type="ECO:0000256" key="5">
    <source>
        <dbReference type="ARBA" id="ARBA00022801"/>
    </source>
</evidence>
<organism evidence="6 7">
    <name type="scientific">Chromobacterium vaccinii</name>
    <dbReference type="NCBI Taxonomy" id="1108595"/>
    <lineage>
        <taxon>Bacteria</taxon>
        <taxon>Pseudomonadati</taxon>
        <taxon>Pseudomonadota</taxon>
        <taxon>Betaproteobacteria</taxon>
        <taxon>Neisseriales</taxon>
        <taxon>Chromobacteriaceae</taxon>
        <taxon>Chromobacterium</taxon>
    </lineage>
</organism>
<evidence type="ECO:0000256" key="3">
    <source>
        <dbReference type="ARBA" id="ARBA00022722"/>
    </source>
</evidence>
<keyword evidence="2" id="KW-1277">Toxin-antitoxin system</keyword>
<dbReference type="Pfam" id="PF01934">
    <property type="entry name" value="HepT-like"/>
    <property type="match status" value="1"/>
</dbReference>
<dbReference type="EMBL" id="CP017707">
    <property type="protein sequence ID" value="AOZ52380.1"/>
    <property type="molecule type" value="Genomic_DNA"/>
</dbReference>
<dbReference type="PANTHER" id="PTHR34139">
    <property type="entry name" value="UPF0331 PROTEIN MJ0127"/>
    <property type="match status" value="1"/>
</dbReference>
<dbReference type="GeneID" id="68843838"/>
<dbReference type="GO" id="GO:0016787">
    <property type="term" value="F:hydrolase activity"/>
    <property type="evidence" value="ECO:0007669"/>
    <property type="project" value="UniProtKB-KW"/>
</dbReference>
<keyword evidence="4" id="KW-0547">Nucleotide-binding</keyword>
<dbReference type="AlphaFoldDB" id="A0A1D9LM48"/>
<protein>
    <recommendedName>
        <fullName evidence="8">DUF86 domain-containing protein</fullName>
    </recommendedName>
</protein>